<gene>
    <name evidence="3" type="ORF">JR064_09350</name>
</gene>
<proteinExistence type="predicted"/>
<feature type="region of interest" description="Disordered" evidence="2">
    <location>
        <begin position="196"/>
        <end position="223"/>
    </location>
</feature>
<sequence length="223" mass="24504">MTPAQAEALREQQRVQAAAQRAREVEARRQVVEQTRQALLAAPPTTNARRSALDDVAHSIHNAYDWQGHGDQCVTAVVRKRNGRHVVFSQRFMSAMEDYALRHYADHGLVFKPGGGSHLHAEMYAVLHYLLRGKNPASEIERIGVSKPICPLCRAVLQYLGIAFSEAWVTSDSSTHWLDPWSMLPSSCKPAIEHWRKKRDPDDDAGSGGGGGGSSHSSAIAAC</sequence>
<evidence type="ECO:0008006" key="5">
    <source>
        <dbReference type="Google" id="ProtNLM"/>
    </source>
</evidence>
<evidence type="ECO:0000256" key="2">
    <source>
        <dbReference type="SAM" id="MobiDB-lite"/>
    </source>
</evidence>
<evidence type="ECO:0000256" key="1">
    <source>
        <dbReference type="SAM" id="Coils"/>
    </source>
</evidence>
<keyword evidence="4" id="KW-1185">Reference proteome</keyword>
<dbReference type="Proteomes" id="UP000695802">
    <property type="component" value="Unassembled WGS sequence"/>
</dbReference>
<feature type="coiled-coil region" evidence="1">
    <location>
        <begin position="8"/>
        <end position="35"/>
    </location>
</feature>
<dbReference type="Pfam" id="PF14441">
    <property type="entry name" value="OTT_1508_deam"/>
    <property type="match status" value="1"/>
</dbReference>
<dbReference type="EMBL" id="JAFIWB010000007">
    <property type="protein sequence ID" value="MBN6102370.1"/>
    <property type="molecule type" value="Genomic_DNA"/>
</dbReference>
<keyword evidence="1" id="KW-0175">Coiled coil</keyword>
<dbReference type="InterPro" id="IPR016193">
    <property type="entry name" value="Cytidine_deaminase-like"/>
</dbReference>
<dbReference type="RefSeq" id="WP_206229546.1">
    <property type="nucleotide sequence ID" value="NZ_JAFIWB010000007.1"/>
</dbReference>
<comment type="caution">
    <text evidence="3">The sequence shown here is derived from an EMBL/GenBank/DDBJ whole genome shotgun (WGS) entry which is preliminary data.</text>
</comment>
<reference evidence="3 4" key="1">
    <citation type="submission" date="2021-02" db="EMBL/GenBank/DDBJ databases">
        <title>Taxonomically Unique Crown Gall-Associated Xanthomonas Stains Have Deficiency in Virulence Repertories.</title>
        <authorList>
            <person name="Mafakheri H."/>
            <person name="Taghavi S.M."/>
            <person name="Dimkic I."/>
            <person name="Nemanja K."/>
            <person name="Osdaghi E."/>
        </authorList>
    </citation>
    <scope>NUCLEOTIDE SEQUENCE [LARGE SCALE GENOMIC DNA]</scope>
    <source>
        <strain evidence="3 4">FX4</strain>
    </source>
</reference>
<organism evidence="3 4">
    <name type="scientific">Xanthomonas bonasiae</name>
    <dbReference type="NCBI Taxonomy" id="2810351"/>
    <lineage>
        <taxon>Bacteria</taxon>
        <taxon>Pseudomonadati</taxon>
        <taxon>Pseudomonadota</taxon>
        <taxon>Gammaproteobacteria</taxon>
        <taxon>Lysobacterales</taxon>
        <taxon>Lysobacteraceae</taxon>
        <taxon>Xanthomonas</taxon>
    </lineage>
</organism>
<name>A0ABS3B456_9XANT</name>
<dbReference type="InterPro" id="IPR027796">
    <property type="entry name" value="OTT_1508_deam-like"/>
</dbReference>
<evidence type="ECO:0000313" key="4">
    <source>
        <dbReference type="Proteomes" id="UP000695802"/>
    </source>
</evidence>
<accession>A0ABS3B456</accession>
<protein>
    <recommendedName>
        <fullName evidence="5">CMP/dCMP-type deaminase domain-containing protein</fullName>
    </recommendedName>
</protein>
<evidence type="ECO:0000313" key="3">
    <source>
        <dbReference type="EMBL" id="MBN6102370.1"/>
    </source>
</evidence>
<dbReference type="SUPFAM" id="SSF53927">
    <property type="entry name" value="Cytidine deaminase-like"/>
    <property type="match status" value="1"/>
</dbReference>